<dbReference type="AlphaFoldDB" id="X1VNT3"/>
<name>X1VNT3_9ZZZZ</name>
<sequence length="43" mass="5609">MLFKKLLEGIEYYNKEYSHWVEKYQYLRERGDEYWFHLEMLDD</sequence>
<dbReference type="EMBL" id="BARW01035597">
    <property type="protein sequence ID" value="GAJ21532.1"/>
    <property type="molecule type" value="Genomic_DNA"/>
</dbReference>
<comment type="caution">
    <text evidence="1">The sequence shown here is derived from an EMBL/GenBank/DDBJ whole genome shotgun (WGS) entry which is preliminary data.</text>
</comment>
<reference evidence="1" key="1">
    <citation type="journal article" date="2014" name="Front. Microbiol.">
        <title>High frequency of phylogenetically diverse reductive dehalogenase-homologous genes in deep subseafloor sedimentary metagenomes.</title>
        <authorList>
            <person name="Kawai M."/>
            <person name="Futagami T."/>
            <person name="Toyoda A."/>
            <person name="Takaki Y."/>
            <person name="Nishi S."/>
            <person name="Hori S."/>
            <person name="Arai W."/>
            <person name="Tsubouchi T."/>
            <person name="Morono Y."/>
            <person name="Uchiyama I."/>
            <person name="Ito T."/>
            <person name="Fujiyama A."/>
            <person name="Inagaki F."/>
            <person name="Takami H."/>
        </authorList>
    </citation>
    <scope>NUCLEOTIDE SEQUENCE</scope>
    <source>
        <strain evidence="1">Expedition CK06-06</strain>
    </source>
</reference>
<accession>X1VNT3</accession>
<gene>
    <name evidence="1" type="ORF">S12H4_55482</name>
</gene>
<organism evidence="1">
    <name type="scientific">marine sediment metagenome</name>
    <dbReference type="NCBI Taxonomy" id="412755"/>
    <lineage>
        <taxon>unclassified sequences</taxon>
        <taxon>metagenomes</taxon>
        <taxon>ecological metagenomes</taxon>
    </lineage>
</organism>
<evidence type="ECO:0000313" key="1">
    <source>
        <dbReference type="EMBL" id="GAJ21532.1"/>
    </source>
</evidence>
<proteinExistence type="predicted"/>
<protein>
    <submittedName>
        <fullName evidence="1">Uncharacterized protein</fullName>
    </submittedName>
</protein>